<accession>A0A9P8NRS5</accession>
<dbReference type="AlphaFoldDB" id="A0A9P8NRS5"/>
<evidence type="ECO:0000313" key="1">
    <source>
        <dbReference type="EMBL" id="KAH3658888.1"/>
    </source>
</evidence>
<sequence>MPDTHTVRASWASRLALASGSFLFLTIVSDSLKILTDFATPYINRINSPEDPNFLRGPLNLSHIAMFGKQEQQNSTETDDLKAKLNYGAEKEKQIMNEIRNGNKSKTFSQLFESNLGGEYFSFSYKKN</sequence>
<gene>
    <name evidence="1" type="ORF">OGATHE_006614</name>
</gene>
<protein>
    <submittedName>
        <fullName evidence="1">Uncharacterized protein</fullName>
    </submittedName>
</protein>
<reference evidence="1" key="2">
    <citation type="submission" date="2021-01" db="EMBL/GenBank/DDBJ databases">
        <authorList>
            <person name="Schikora-Tamarit M.A."/>
        </authorList>
    </citation>
    <scope>NUCLEOTIDE SEQUENCE</scope>
    <source>
        <strain evidence="1">NCAIM Y.01608</strain>
    </source>
</reference>
<organism evidence="1 2">
    <name type="scientific">Ogataea polymorpha</name>
    <dbReference type="NCBI Taxonomy" id="460523"/>
    <lineage>
        <taxon>Eukaryota</taxon>
        <taxon>Fungi</taxon>
        <taxon>Dikarya</taxon>
        <taxon>Ascomycota</taxon>
        <taxon>Saccharomycotina</taxon>
        <taxon>Pichiomycetes</taxon>
        <taxon>Pichiales</taxon>
        <taxon>Pichiaceae</taxon>
        <taxon>Ogataea</taxon>
    </lineage>
</organism>
<dbReference type="EMBL" id="JAEUBD010001571">
    <property type="protein sequence ID" value="KAH3658888.1"/>
    <property type="molecule type" value="Genomic_DNA"/>
</dbReference>
<proteinExistence type="predicted"/>
<name>A0A9P8NRS5_9ASCO</name>
<comment type="caution">
    <text evidence="1">The sequence shown here is derived from an EMBL/GenBank/DDBJ whole genome shotgun (WGS) entry which is preliminary data.</text>
</comment>
<keyword evidence="2" id="KW-1185">Reference proteome</keyword>
<reference evidence="1" key="1">
    <citation type="journal article" date="2021" name="Open Biol.">
        <title>Shared evolutionary footprints suggest mitochondrial oxidative damage underlies multiple complex I losses in fungi.</title>
        <authorList>
            <person name="Schikora-Tamarit M.A."/>
            <person name="Marcet-Houben M."/>
            <person name="Nosek J."/>
            <person name="Gabaldon T."/>
        </authorList>
    </citation>
    <scope>NUCLEOTIDE SEQUENCE</scope>
    <source>
        <strain evidence="1">NCAIM Y.01608</strain>
    </source>
</reference>
<evidence type="ECO:0000313" key="2">
    <source>
        <dbReference type="Proteomes" id="UP000788993"/>
    </source>
</evidence>
<dbReference type="Proteomes" id="UP000788993">
    <property type="component" value="Unassembled WGS sequence"/>
</dbReference>